<proteinExistence type="predicted"/>
<comment type="caution">
    <text evidence="2">The sequence shown here is derived from an EMBL/GenBank/DDBJ whole genome shotgun (WGS) entry which is preliminary data.</text>
</comment>
<feature type="region of interest" description="Disordered" evidence="1">
    <location>
        <begin position="204"/>
        <end position="230"/>
    </location>
</feature>
<gene>
    <name evidence="2" type="ORF">ACH47X_22060</name>
</gene>
<accession>A0ABW7XPY5</accession>
<protein>
    <recommendedName>
        <fullName evidence="4">Condensation domain-containing protein</fullName>
    </recommendedName>
</protein>
<dbReference type="EMBL" id="JBIRYI010000015">
    <property type="protein sequence ID" value="MFI2489613.1"/>
    <property type="molecule type" value="Genomic_DNA"/>
</dbReference>
<dbReference type="Gene3D" id="3.30.559.30">
    <property type="entry name" value="Nonribosomal peptide synthetase, condensation domain"/>
    <property type="match status" value="1"/>
</dbReference>
<evidence type="ECO:0008006" key="4">
    <source>
        <dbReference type="Google" id="ProtNLM"/>
    </source>
</evidence>
<organism evidence="2 3">
    <name type="scientific">Promicromonospora kroppenstedtii</name>
    <dbReference type="NCBI Taxonomy" id="440482"/>
    <lineage>
        <taxon>Bacteria</taxon>
        <taxon>Bacillati</taxon>
        <taxon>Actinomycetota</taxon>
        <taxon>Actinomycetes</taxon>
        <taxon>Micrococcales</taxon>
        <taxon>Promicromonosporaceae</taxon>
        <taxon>Promicromonospora</taxon>
    </lineage>
</organism>
<reference evidence="2 3" key="1">
    <citation type="submission" date="2024-10" db="EMBL/GenBank/DDBJ databases">
        <title>The Natural Products Discovery Center: Release of the First 8490 Sequenced Strains for Exploring Actinobacteria Biosynthetic Diversity.</title>
        <authorList>
            <person name="Kalkreuter E."/>
            <person name="Kautsar S.A."/>
            <person name="Yang D."/>
            <person name="Bader C.D."/>
            <person name="Teijaro C.N."/>
            <person name="Fluegel L."/>
            <person name="Davis C.M."/>
            <person name="Simpson J.R."/>
            <person name="Lauterbach L."/>
            <person name="Steele A.D."/>
            <person name="Gui C."/>
            <person name="Meng S."/>
            <person name="Li G."/>
            <person name="Viehrig K."/>
            <person name="Ye F."/>
            <person name="Su P."/>
            <person name="Kiefer A.F."/>
            <person name="Nichols A."/>
            <person name="Cepeda A.J."/>
            <person name="Yan W."/>
            <person name="Fan B."/>
            <person name="Jiang Y."/>
            <person name="Adhikari A."/>
            <person name="Zheng C.-J."/>
            <person name="Schuster L."/>
            <person name="Cowan T.M."/>
            <person name="Smanski M.J."/>
            <person name="Chevrette M.G."/>
            <person name="De Carvalho L.P.S."/>
            <person name="Shen B."/>
        </authorList>
    </citation>
    <scope>NUCLEOTIDE SEQUENCE [LARGE SCALE GENOMIC DNA]</scope>
    <source>
        <strain evidence="2 3">NPDC019481</strain>
    </source>
</reference>
<dbReference type="SUPFAM" id="SSF52777">
    <property type="entry name" value="CoA-dependent acyltransferases"/>
    <property type="match status" value="2"/>
</dbReference>
<evidence type="ECO:0000256" key="1">
    <source>
        <dbReference type="SAM" id="MobiDB-lite"/>
    </source>
</evidence>
<dbReference type="Gene3D" id="3.30.559.10">
    <property type="entry name" value="Chloramphenicol acetyltransferase-like domain"/>
    <property type="match status" value="1"/>
</dbReference>
<name>A0ABW7XPY5_9MICO</name>
<feature type="compositionally biased region" description="Low complexity" evidence="1">
    <location>
        <begin position="204"/>
        <end position="218"/>
    </location>
</feature>
<sequence>MILGAMGTWTTRPGRVVHLRPTPEALAAAQTAPVDPGPPSFLQGDHLRAFAARRASGGTHRAWTGTATHLDGPFDGAALARALTRFVRRHEGLRTWFDVDPCADGGAPVRHLVPAEAVGFTAEPVPALSPAPGLSWDEWVTGHLTATFDAACRPDSWAPFALGAVVTDDGFGLFWGCDHAFTDGGSQLMVLSEIEELYTEELAEPGAAREPGASRGPGPSRPEPPPTAGSFLAHARAEHELAAATPADAPQIQAWSDAVTAHGGKLPQFALDLGLPPGETAPVKIRSATLLDAAGLARMDELAAERGARFTGAVFAGIALTDTRLTGADAWFGVTVVGTRGPGFETTQGWLCNFAPVTVPVPDGGPASFAAVLPVADAAFRQARKVAEVPVHAALGVMLAGGVLDPASLGSPQLISYLDLRRFPGVGRPAYDNGLHFTGEGRTANASLWVNRDHERLYVVTQTPDTPAAQAAVDRYLAELRATFAAAVAVRDERLEAAGAGPLG</sequence>
<keyword evidence="3" id="KW-1185">Reference proteome</keyword>
<dbReference type="Proteomes" id="UP001611580">
    <property type="component" value="Unassembled WGS sequence"/>
</dbReference>
<evidence type="ECO:0000313" key="3">
    <source>
        <dbReference type="Proteomes" id="UP001611580"/>
    </source>
</evidence>
<evidence type="ECO:0000313" key="2">
    <source>
        <dbReference type="EMBL" id="MFI2489613.1"/>
    </source>
</evidence>
<dbReference type="InterPro" id="IPR023213">
    <property type="entry name" value="CAT-like_dom_sf"/>
</dbReference>
<dbReference type="RefSeq" id="WP_397406973.1">
    <property type="nucleotide sequence ID" value="NZ_JBIRYI010000015.1"/>
</dbReference>